<dbReference type="Pfam" id="PF14579">
    <property type="entry name" value="HHH_6"/>
    <property type="match status" value="1"/>
</dbReference>
<comment type="function">
    <text evidence="13">DNA polymerase involved in damage-induced mutagenesis and translesion synthesis (TLS). It is not the major replicative DNA polymerase.</text>
</comment>
<comment type="similarity">
    <text evidence="2 13">Belongs to the DNA polymerase type-C family. DnaE2 subfamily.</text>
</comment>
<gene>
    <name evidence="13" type="primary">dnaE2</name>
    <name evidence="16" type="ORF">ADL15_42305</name>
</gene>
<keyword evidence="8 13" id="KW-0235">DNA replication</keyword>
<dbReference type="AlphaFoldDB" id="A0A101JDN6"/>
<dbReference type="Pfam" id="PF02811">
    <property type="entry name" value="PHP"/>
    <property type="match status" value="1"/>
</dbReference>
<dbReference type="InterPro" id="IPR040982">
    <property type="entry name" value="DNA_pol3_finger"/>
</dbReference>
<dbReference type="CDD" id="cd04485">
    <property type="entry name" value="DnaE_OBF"/>
    <property type="match status" value="1"/>
</dbReference>
<dbReference type="InterPro" id="IPR004365">
    <property type="entry name" value="NA-bd_OB_tRNA"/>
</dbReference>
<dbReference type="EMBL" id="LLZH01000318">
    <property type="protein sequence ID" value="KUL24919.1"/>
    <property type="molecule type" value="Genomic_DNA"/>
</dbReference>
<feature type="domain" description="Polymerase/histidinol phosphatase N-terminal" evidence="15">
    <location>
        <begin position="129"/>
        <end position="196"/>
    </location>
</feature>
<dbReference type="GO" id="GO:0003676">
    <property type="term" value="F:nucleic acid binding"/>
    <property type="evidence" value="ECO:0007669"/>
    <property type="project" value="InterPro"/>
</dbReference>
<keyword evidence="11 13" id="KW-0234">DNA repair</keyword>
<comment type="caution">
    <text evidence="16">The sequence shown here is derived from an EMBL/GenBank/DDBJ whole genome shotgun (WGS) entry which is preliminary data.</text>
</comment>
<reference evidence="16 17" key="1">
    <citation type="submission" date="2015-10" db="EMBL/GenBank/DDBJ databases">
        <authorList>
            <person name="Gilbert D.G."/>
        </authorList>
    </citation>
    <scope>NUCLEOTIDE SEQUENCE [LARGE SCALE GENOMIC DNA]</scope>
    <source>
        <strain evidence="16 17">NRRL B-16712</strain>
    </source>
</reference>
<dbReference type="InterPro" id="IPR016195">
    <property type="entry name" value="Pol/histidinol_Pase-like"/>
</dbReference>
<dbReference type="Gene3D" id="3.20.20.140">
    <property type="entry name" value="Metal-dependent hydrolases"/>
    <property type="match status" value="1"/>
</dbReference>
<feature type="compositionally biased region" description="Basic and acidic residues" evidence="14">
    <location>
        <begin position="12"/>
        <end position="75"/>
    </location>
</feature>
<dbReference type="PANTHER" id="PTHR32294">
    <property type="entry name" value="DNA POLYMERASE III SUBUNIT ALPHA"/>
    <property type="match status" value="1"/>
</dbReference>
<dbReference type="InterPro" id="IPR011708">
    <property type="entry name" value="DNA_pol3_alpha_NTPase_dom"/>
</dbReference>
<evidence type="ECO:0000256" key="3">
    <source>
        <dbReference type="ARBA" id="ARBA00012417"/>
    </source>
</evidence>
<dbReference type="GO" id="GO:0008408">
    <property type="term" value="F:3'-5' exonuclease activity"/>
    <property type="evidence" value="ECO:0007669"/>
    <property type="project" value="InterPro"/>
</dbReference>
<evidence type="ECO:0000256" key="8">
    <source>
        <dbReference type="ARBA" id="ARBA00022705"/>
    </source>
</evidence>
<dbReference type="SMART" id="SM00481">
    <property type="entry name" value="POLIIIAc"/>
    <property type="match status" value="1"/>
</dbReference>
<dbReference type="NCBIfam" id="TIGR00594">
    <property type="entry name" value="polc"/>
    <property type="match status" value="1"/>
</dbReference>
<dbReference type="InterPro" id="IPR004013">
    <property type="entry name" value="PHP_dom"/>
</dbReference>
<evidence type="ECO:0000259" key="15">
    <source>
        <dbReference type="SMART" id="SM00481"/>
    </source>
</evidence>
<evidence type="ECO:0000256" key="2">
    <source>
        <dbReference type="ARBA" id="ARBA00007391"/>
    </source>
</evidence>
<accession>A0A101JDN6</accession>
<keyword evidence="17" id="KW-1185">Reference proteome</keyword>
<keyword evidence="10 13" id="KW-0239">DNA-directed DNA polymerase</keyword>
<evidence type="ECO:0000256" key="11">
    <source>
        <dbReference type="ARBA" id="ARBA00023204"/>
    </source>
</evidence>
<evidence type="ECO:0000256" key="1">
    <source>
        <dbReference type="ARBA" id="ARBA00004496"/>
    </source>
</evidence>
<dbReference type="InterPro" id="IPR003141">
    <property type="entry name" value="Pol/His_phosphatase_N"/>
</dbReference>
<dbReference type="InterPro" id="IPR029460">
    <property type="entry name" value="DNAPol_HHH"/>
</dbReference>
<dbReference type="Pfam" id="PF07733">
    <property type="entry name" value="DNA_pol3_alpha"/>
    <property type="match status" value="1"/>
</dbReference>
<dbReference type="Pfam" id="PF17657">
    <property type="entry name" value="DNA_pol3_finger"/>
    <property type="match status" value="1"/>
</dbReference>
<comment type="subcellular location">
    <subcellularLocation>
        <location evidence="1 13">Cytoplasm</location>
    </subcellularLocation>
</comment>
<evidence type="ECO:0000256" key="7">
    <source>
        <dbReference type="ARBA" id="ARBA00022695"/>
    </source>
</evidence>
<dbReference type="SUPFAM" id="SSF89550">
    <property type="entry name" value="PHP domain-like"/>
    <property type="match status" value="1"/>
</dbReference>
<dbReference type="EC" id="2.7.7.7" evidence="3 13"/>
<evidence type="ECO:0000256" key="4">
    <source>
        <dbReference type="ARBA" id="ARBA00017273"/>
    </source>
</evidence>
<feature type="region of interest" description="Disordered" evidence="14">
    <location>
        <begin position="1"/>
        <end position="108"/>
    </location>
</feature>
<keyword evidence="7 13" id="KW-0548">Nucleotidyltransferase</keyword>
<dbReference type="GO" id="GO:0003887">
    <property type="term" value="F:DNA-directed DNA polymerase activity"/>
    <property type="evidence" value="ECO:0007669"/>
    <property type="project" value="UniProtKB-UniRule"/>
</dbReference>
<evidence type="ECO:0000256" key="6">
    <source>
        <dbReference type="ARBA" id="ARBA00022679"/>
    </source>
</evidence>
<dbReference type="Proteomes" id="UP000053244">
    <property type="component" value="Unassembled WGS sequence"/>
</dbReference>
<dbReference type="Gene3D" id="1.10.150.870">
    <property type="match status" value="1"/>
</dbReference>
<evidence type="ECO:0000313" key="16">
    <source>
        <dbReference type="EMBL" id="KUL24919.1"/>
    </source>
</evidence>
<proteinExistence type="inferred from homology"/>
<evidence type="ECO:0000256" key="12">
    <source>
        <dbReference type="ARBA" id="ARBA00049244"/>
    </source>
</evidence>
<keyword evidence="5 13" id="KW-0963">Cytoplasm</keyword>
<dbReference type="NCBIfam" id="NF004225">
    <property type="entry name" value="PRK05672.1"/>
    <property type="match status" value="1"/>
</dbReference>
<evidence type="ECO:0000256" key="14">
    <source>
        <dbReference type="SAM" id="MobiDB-lite"/>
    </source>
</evidence>
<dbReference type="Pfam" id="PF01336">
    <property type="entry name" value="tRNA_anti-codon"/>
    <property type="match status" value="1"/>
</dbReference>
<dbReference type="GO" id="GO:0005737">
    <property type="term" value="C:cytoplasm"/>
    <property type="evidence" value="ECO:0007669"/>
    <property type="project" value="UniProtKB-SubCell"/>
</dbReference>
<sequence>MSFHNPDVPWAELERKLSGRPEKRQPDKRRQDEHRQDEHQPGERRQDEHQPGERGQGERGPGEQRPDEHRPDDRHPGKHALWADLPPAPVVDPLAIDGDGGDSPAWSRKREPYRRAAGLVRTETDIDYAELHCHTNFSFLDGASHPEELAEEAARLGLSGLAVTDHDGFYGVVRFSQAAGELGLPTIFGAELSLGLTRPQNGEADPEGAHLLALAHGHEGYARLARVISEAQLIGGEKGRPDYRGLEHVAETLRDHVLVLTGCRKGPVPLALATEGVDAAAWELDRLIDLFGAPNVAVELTDHGDPYDGDRNDALFTLAHRRGLEVVATGNVHYATPARRRLATALAAVRARRSLDEMDGWLPAAGTAHLRSGAEMARRFADYPGAVENAAMYGHGLAFDLNLVAPRLPDYDVPPGHTEMSWLRELTMRGARDRYGDHHPKAYAQLEHELRMIEELGFPGYFLVVYDIVRFCVQEKIYCQGRGSAANSAVCYALRITNVDAVRYNLLFERFLAPERDGPPDIDVDIESDRREEVIQHVYTKYGREHTAQVANVISYRPRSAVRDMARAFGFSAGQQDAWSKQIDRWGDVATGDGDMPEQVIEFANAVQNFPRHLGIHSGGMVICDRPIIEVCPVEWGRMPGRSVLQWDKDDCAAVDLVKFDLLGLGMLSALHYAYDMIDDELDIGTMPLDDPEVYAMLCRADSVGVFQVESRAQMATLPRLKPDTFYDLVIEVALIRPGPIQGGSVHPYIRRKNGLEKPSVPHPLMENALAKTLGVPLFQEQLMQLAIDVAGFDPSEADQLRRAMGSKRSVEKMERIRQRLYAGMAGNGITGELADDLFHKLSAFASYGFPESHAMSFAYLVYASAWLKRYHPAAFCAALLNAQPMGFYSPQTLVDDARRHGVEVRRPDINRSDAMATLETTPESRLKAGAGESPQVWGLGGPAVRQGLCSVRTIGMELAERIESERRTHGSYRSMTDLARRTGCSTAHLEALATADAFAAFGLSRREALWAAGAASQDKPDRLPGTVTGTEAPMLPGMSEVDVLIADVWATGLSPETHPARFIRDRMERAGAVTIASLPEVEAGSRVLVGGIVTHRQRPATAGGVTFVNLEDETGMLNVTCSPGLWARYRRVARSSAALLVRGKLEKVEGVVNLVADRLEAITPPVTPASRDFR</sequence>
<dbReference type="PANTHER" id="PTHR32294:SF4">
    <property type="entry name" value="ERROR-PRONE DNA POLYMERASE"/>
    <property type="match status" value="1"/>
</dbReference>
<protein>
    <recommendedName>
        <fullName evidence="4 13">Error-prone DNA polymerase</fullName>
        <ecNumber evidence="3 13">2.7.7.7</ecNumber>
    </recommendedName>
</protein>
<evidence type="ECO:0000256" key="5">
    <source>
        <dbReference type="ARBA" id="ARBA00022490"/>
    </source>
</evidence>
<evidence type="ECO:0000256" key="10">
    <source>
        <dbReference type="ARBA" id="ARBA00022932"/>
    </source>
</evidence>
<evidence type="ECO:0000313" key="17">
    <source>
        <dbReference type="Proteomes" id="UP000053244"/>
    </source>
</evidence>
<dbReference type="GO" id="GO:0006260">
    <property type="term" value="P:DNA replication"/>
    <property type="evidence" value="ECO:0007669"/>
    <property type="project" value="UniProtKB-KW"/>
</dbReference>
<evidence type="ECO:0000256" key="13">
    <source>
        <dbReference type="HAMAP-Rule" id="MF_01902"/>
    </source>
</evidence>
<keyword evidence="6 13" id="KW-0808">Transferase</keyword>
<dbReference type="InterPro" id="IPR004805">
    <property type="entry name" value="DnaE2/DnaE/PolC"/>
</dbReference>
<organism evidence="16 17">
    <name type="scientific">Actinoplanes awajinensis subsp. mycoplanecinus</name>
    <dbReference type="NCBI Taxonomy" id="135947"/>
    <lineage>
        <taxon>Bacteria</taxon>
        <taxon>Bacillati</taxon>
        <taxon>Actinomycetota</taxon>
        <taxon>Actinomycetes</taxon>
        <taxon>Micromonosporales</taxon>
        <taxon>Micromonosporaceae</taxon>
        <taxon>Actinoplanes</taxon>
    </lineage>
</organism>
<keyword evidence="9 13" id="KW-0227">DNA damage</keyword>
<name>A0A101JDN6_9ACTN</name>
<evidence type="ECO:0000256" key="9">
    <source>
        <dbReference type="ARBA" id="ARBA00022763"/>
    </source>
</evidence>
<dbReference type="GO" id="GO:0006281">
    <property type="term" value="P:DNA repair"/>
    <property type="evidence" value="ECO:0007669"/>
    <property type="project" value="UniProtKB-UniRule"/>
</dbReference>
<dbReference type="InterPro" id="IPR023073">
    <property type="entry name" value="DnaE2"/>
</dbReference>
<dbReference type="HAMAP" id="MF_01902">
    <property type="entry name" value="DNApol_error_prone"/>
    <property type="match status" value="1"/>
</dbReference>
<comment type="catalytic activity">
    <reaction evidence="12 13">
        <text>DNA(n) + a 2'-deoxyribonucleoside 5'-triphosphate = DNA(n+1) + diphosphate</text>
        <dbReference type="Rhea" id="RHEA:22508"/>
        <dbReference type="Rhea" id="RHEA-COMP:17339"/>
        <dbReference type="Rhea" id="RHEA-COMP:17340"/>
        <dbReference type="ChEBI" id="CHEBI:33019"/>
        <dbReference type="ChEBI" id="CHEBI:61560"/>
        <dbReference type="ChEBI" id="CHEBI:173112"/>
        <dbReference type="EC" id="2.7.7.7"/>
    </reaction>
</comment>